<dbReference type="Proteomes" id="UP000749311">
    <property type="component" value="Unassembled WGS sequence"/>
</dbReference>
<keyword evidence="1" id="KW-0812">Transmembrane</keyword>
<dbReference type="EMBL" id="JAAMOZ010000001">
    <property type="protein sequence ID" value="NIH57279.1"/>
    <property type="molecule type" value="Genomic_DNA"/>
</dbReference>
<gene>
    <name evidence="2" type="ORF">FB473_001924</name>
</gene>
<evidence type="ECO:0000256" key="1">
    <source>
        <dbReference type="SAM" id="Phobius"/>
    </source>
</evidence>
<feature type="transmembrane region" description="Helical" evidence="1">
    <location>
        <begin position="20"/>
        <end position="52"/>
    </location>
</feature>
<reference evidence="2 3" key="1">
    <citation type="submission" date="2020-02" db="EMBL/GenBank/DDBJ databases">
        <title>Sequencing the genomes of 1000 actinobacteria strains.</title>
        <authorList>
            <person name="Klenk H.-P."/>
        </authorList>
    </citation>
    <scope>NUCLEOTIDE SEQUENCE [LARGE SCALE GENOMIC DNA]</scope>
    <source>
        <strain evidence="2 3">DSM 19609</strain>
    </source>
</reference>
<keyword evidence="3" id="KW-1185">Reference proteome</keyword>
<evidence type="ECO:0000313" key="3">
    <source>
        <dbReference type="Proteomes" id="UP000749311"/>
    </source>
</evidence>
<protein>
    <submittedName>
        <fullName evidence="2">Uncharacterized protein</fullName>
    </submittedName>
</protein>
<sequence length="68" mass="6975">MTRLPLRPSDRPTPPPAWGALFPGLAVLAVASAVLGLHGLTVAACVALILAASLHGLATDPRTERTPK</sequence>
<comment type="caution">
    <text evidence="2">The sequence shown here is derived from an EMBL/GenBank/DDBJ whole genome shotgun (WGS) entry which is preliminary data.</text>
</comment>
<keyword evidence="1" id="KW-1133">Transmembrane helix</keyword>
<keyword evidence="1" id="KW-0472">Membrane</keyword>
<organism evidence="2 3">
    <name type="scientific">Brooklawnia cerclae</name>
    <dbReference type="NCBI Taxonomy" id="349934"/>
    <lineage>
        <taxon>Bacteria</taxon>
        <taxon>Bacillati</taxon>
        <taxon>Actinomycetota</taxon>
        <taxon>Actinomycetes</taxon>
        <taxon>Propionibacteriales</taxon>
        <taxon>Propionibacteriaceae</taxon>
        <taxon>Brooklawnia</taxon>
    </lineage>
</organism>
<dbReference type="RefSeq" id="WP_167166842.1">
    <property type="nucleotide sequence ID" value="NZ_BAAAOO010000008.1"/>
</dbReference>
<proteinExistence type="predicted"/>
<evidence type="ECO:0000313" key="2">
    <source>
        <dbReference type="EMBL" id="NIH57279.1"/>
    </source>
</evidence>
<name>A0ABX0SG24_9ACTN</name>
<accession>A0ABX0SG24</accession>